<protein>
    <recommendedName>
        <fullName evidence="1">TPM domain-containing protein</fullName>
    </recommendedName>
</protein>
<dbReference type="AlphaFoldDB" id="A0A4V3JDY1"/>
<dbReference type="OrthoDB" id="5683663at2"/>
<gene>
    <name evidence="2" type="ORF">EHO60_09460</name>
</gene>
<reference evidence="2" key="1">
    <citation type="journal article" date="2019" name="PLoS Negl. Trop. Dis.">
        <title>Revisiting the worldwide diversity of Leptospira species in the environment.</title>
        <authorList>
            <person name="Vincent A.T."/>
            <person name="Schiettekatte O."/>
            <person name="Bourhy P."/>
            <person name="Veyrier F.J."/>
            <person name="Picardeau M."/>
        </authorList>
    </citation>
    <scope>NUCLEOTIDE SEQUENCE [LARGE SCALE GENOMIC DNA]</scope>
    <source>
        <strain evidence="2">SSW15</strain>
    </source>
</reference>
<name>A0A4V3JDY1_9LEPT</name>
<evidence type="ECO:0000313" key="2">
    <source>
        <dbReference type="EMBL" id="TGK12455.1"/>
    </source>
</evidence>
<dbReference type="PANTHER" id="PTHR30373:SF8">
    <property type="entry name" value="BLL7265 PROTEIN"/>
    <property type="match status" value="1"/>
</dbReference>
<dbReference type="Proteomes" id="UP000298458">
    <property type="component" value="Unassembled WGS sequence"/>
</dbReference>
<proteinExistence type="predicted"/>
<evidence type="ECO:0000259" key="1">
    <source>
        <dbReference type="Pfam" id="PF04536"/>
    </source>
</evidence>
<comment type="caution">
    <text evidence="2">The sequence shown here is derived from an EMBL/GenBank/DDBJ whole genome shotgun (WGS) entry which is preliminary data.</text>
</comment>
<dbReference type="RefSeq" id="WP_135767853.1">
    <property type="nucleotide sequence ID" value="NZ_RQET01000004.1"/>
</dbReference>
<dbReference type="EMBL" id="RQET01000004">
    <property type="protein sequence ID" value="TGK12455.1"/>
    <property type="molecule type" value="Genomic_DNA"/>
</dbReference>
<dbReference type="InterPro" id="IPR007621">
    <property type="entry name" value="TPM_dom"/>
</dbReference>
<organism evidence="2 3">
    <name type="scientific">Leptospira fletcheri</name>
    <dbReference type="NCBI Taxonomy" id="2484981"/>
    <lineage>
        <taxon>Bacteria</taxon>
        <taxon>Pseudomonadati</taxon>
        <taxon>Spirochaetota</taxon>
        <taxon>Spirochaetia</taxon>
        <taxon>Leptospirales</taxon>
        <taxon>Leptospiraceae</taxon>
        <taxon>Leptospira</taxon>
    </lineage>
</organism>
<dbReference type="Gene3D" id="3.10.310.50">
    <property type="match status" value="1"/>
</dbReference>
<dbReference type="PANTHER" id="PTHR30373">
    <property type="entry name" value="UPF0603 PROTEIN YGCG"/>
    <property type="match status" value="1"/>
</dbReference>
<feature type="domain" description="TPM" evidence="1">
    <location>
        <begin position="39"/>
        <end position="160"/>
    </location>
</feature>
<dbReference type="Pfam" id="PF04536">
    <property type="entry name" value="TPM_phosphatase"/>
    <property type="match status" value="1"/>
</dbReference>
<evidence type="ECO:0000313" key="3">
    <source>
        <dbReference type="Proteomes" id="UP000298458"/>
    </source>
</evidence>
<sequence>MSESTSRFSRFLTHLAASVTEFLVTPLGHAFELNLLGKYFKKEDLKRIGEIVSESEKLHRGEIRVAIEAKLPLSQIWSGKSARDRALEMFSFLKIWDTEENTGILVYLLLAERKIVILADRGIYGKIGQTQLDEIAKEIGEGFKTSEHKKSLAQGIRKLTEELRKHFPAGEKNPNELPDDPYLA</sequence>
<keyword evidence="3" id="KW-1185">Reference proteome</keyword>
<accession>A0A4V3JDY1</accession>